<accession>A0A699HEH4</accession>
<sequence>MKNLKENVHAIQVGCKNCEGAHLDKDCPLNEEVKGIKEAKYSDFRQPSPFNNGAKYRVGLPGYYTRIDNRPSFGEKRPSLEELMNKHLEESTRRRAEMEEWVKEV</sequence>
<name>A0A699HEH4_TANCI</name>
<protein>
    <submittedName>
        <fullName evidence="1">Zinc knuckle CX2CX4HX4C</fullName>
    </submittedName>
</protein>
<gene>
    <name evidence="1" type="ORF">Tci_370121</name>
</gene>
<dbReference type="EMBL" id="BKCJ010143278">
    <property type="protein sequence ID" value="GEX98146.1"/>
    <property type="molecule type" value="Genomic_DNA"/>
</dbReference>
<reference evidence="1" key="1">
    <citation type="journal article" date="2019" name="Sci. Rep.">
        <title>Draft genome of Tanacetum cinerariifolium, the natural source of mosquito coil.</title>
        <authorList>
            <person name="Yamashiro T."/>
            <person name="Shiraishi A."/>
            <person name="Satake H."/>
            <person name="Nakayama K."/>
        </authorList>
    </citation>
    <scope>NUCLEOTIDE SEQUENCE</scope>
</reference>
<dbReference type="AlphaFoldDB" id="A0A699HEH4"/>
<comment type="caution">
    <text evidence="1">The sequence shown here is derived from an EMBL/GenBank/DDBJ whole genome shotgun (WGS) entry which is preliminary data.</text>
</comment>
<organism evidence="1">
    <name type="scientific">Tanacetum cinerariifolium</name>
    <name type="common">Dalmatian daisy</name>
    <name type="synonym">Chrysanthemum cinerariifolium</name>
    <dbReference type="NCBI Taxonomy" id="118510"/>
    <lineage>
        <taxon>Eukaryota</taxon>
        <taxon>Viridiplantae</taxon>
        <taxon>Streptophyta</taxon>
        <taxon>Embryophyta</taxon>
        <taxon>Tracheophyta</taxon>
        <taxon>Spermatophyta</taxon>
        <taxon>Magnoliopsida</taxon>
        <taxon>eudicotyledons</taxon>
        <taxon>Gunneridae</taxon>
        <taxon>Pentapetalae</taxon>
        <taxon>asterids</taxon>
        <taxon>campanulids</taxon>
        <taxon>Asterales</taxon>
        <taxon>Asteraceae</taxon>
        <taxon>Asteroideae</taxon>
        <taxon>Anthemideae</taxon>
        <taxon>Anthemidinae</taxon>
        <taxon>Tanacetum</taxon>
    </lineage>
</organism>
<evidence type="ECO:0000313" key="1">
    <source>
        <dbReference type="EMBL" id="GEX98146.1"/>
    </source>
</evidence>
<proteinExistence type="predicted"/>